<dbReference type="PANTHER" id="PTHR18901:SF38">
    <property type="entry name" value="PSEUDOURIDINE-5'-PHOSPHATASE"/>
    <property type="match status" value="1"/>
</dbReference>
<dbReference type="SFLD" id="SFLDG01129">
    <property type="entry name" value="C1.5:_HAD__Beta-PGM__Phosphata"/>
    <property type="match status" value="1"/>
</dbReference>
<dbReference type="PRINTS" id="PR00413">
    <property type="entry name" value="HADHALOGNASE"/>
</dbReference>
<dbReference type="InterPro" id="IPR036412">
    <property type="entry name" value="HAD-like_sf"/>
</dbReference>
<sequence length="214" mass="23465">MGKVFIFDMDGVIIDSEPIHQKIEQETAAQLGVQLEPERLESYTGMRPKDMWASIINEEKLKVELESVLPEVEQRKVEAIGGSDLVPIPGVVPLLRELKRNQYLIAVASSSAYPLIDAVLRKFSIHHYFDCIVSGDDIESGKPAPDIYLEAAEQLNVHPSQCTALEDSTNGVSSANTAGMTTIGYKSPEAGEQDVSHADHVVDHINKVQSLLSL</sequence>
<keyword evidence="3 4" id="KW-0378">Hydrolase</keyword>
<dbReference type="InterPro" id="IPR023198">
    <property type="entry name" value="PGP-like_dom2"/>
</dbReference>
<dbReference type="InterPro" id="IPR041492">
    <property type="entry name" value="HAD_2"/>
</dbReference>
<dbReference type="GO" id="GO:0016787">
    <property type="term" value="F:hydrolase activity"/>
    <property type="evidence" value="ECO:0007669"/>
    <property type="project" value="UniProtKB-KW"/>
</dbReference>
<gene>
    <name evidence="4" type="ORF">HNR44_003114</name>
</gene>
<evidence type="ECO:0000256" key="1">
    <source>
        <dbReference type="ARBA" id="ARBA00006171"/>
    </source>
</evidence>
<comment type="similarity">
    <text evidence="1">Belongs to the HAD-like hydrolase superfamily. CbbY/CbbZ/Gph/YieH family.</text>
</comment>
<evidence type="ECO:0000313" key="4">
    <source>
        <dbReference type="EMBL" id="MBB6451120.1"/>
    </source>
</evidence>
<evidence type="ECO:0000256" key="2">
    <source>
        <dbReference type="ARBA" id="ARBA00022723"/>
    </source>
</evidence>
<dbReference type="Gene3D" id="1.10.150.240">
    <property type="entry name" value="Putative phosphatase, domain 2"/>
    <property type="match status" value="1"/>
</dbReference>
<proteinExistence type="inferred from homology"/>
<keyword evidence="2" id="KW-0479">Metal-binding</keyword>
<dbReference type="SFLD" id="SFLDG01135">
    <property type="entry name" value="C1.5.6:_HAD__Beta-PGM__Phospha"/>
    <property type="match status" value="1"/>
</dbReference>
<dbReference type="FunFam" id="3.40.50.1000:FF:000036">
    <property type="entry name" value="HAD family hydrolase"/>
    <property type="match status" value="1"/>
</dbReference>
<dbReference type="NCBIfam" id="TIGR01509">
    <property type="entry name" value="HAD-SF-IA-v3"/>
    <property type="match status" value="1"/>
</dbReference>
<keyword evidence="5" id="KW-1185">Reference proteome</keyword>
<dbReference type="Gene3D" id="3.40.50.1000">
    <property type="entry name" value="HAD superfamily/HAD-like"/>
    <property type="match status" value="1"/>
</dbReference>
<dbReference type="SUPFAM" id="SSF56784">
    <property type="entry name" value="HAD-like"/>
    <property type="match status" value="1"/>
</dbReference>
<dbReference type="Pfam" id="PF13419">
    <property type="entry name" value="HAD_2"/>
    <property type="match status" value="1"/>
</dbReference>
<reference evidence="4 5" key="1">
    <citation type="submission" date="2020-08" db="EMBL/GenBank/DDBJ databases">
        <title>Genomic Encyclopedia of Type Strains, Phase IV (KMG-IV): sequencing the most valuable type-strain genomes for metagenomic binning, comparative biology and taxonomic classification.</title>
        <authorList>
            <person name="Goeker M."/>
        </authorList>
    </citation>
    <scope>NUCLEOTIDE SEQUENCE [LARGE SCALE GENOMIC DNA]</scope>
    <source>
        <strain evidence="4 5">DSM 21769</strain>
    </source>
</reference>
<accession>A0A841PQQ7</accession>
<dbReference type="RefSeq" id="WP_184405195.1">
    <property type="nucleotide sequence ID" value="NZ_JACHHJ010000005.1"/>
</dbReference>
<dbReference type="EMBL" id="JACHHJ010000005">
    <property type="protein sequence ID" value="MBB6451120.1"/>
    <property type="molecule type" value="Genomic_DNA"/>
</dbReference>
<dbReference type="Proteomes" id="UP000568839">
    <property type="component" value="Unassembled WGS sequence"/>
</dbReference>
<dbReference type="SFLD" id="SFLDS00003">
    <property type="entry name" value="Haloacid_Dehalogenase"/>
    <property type="match status" value="1"/>
</dbReference>
<dbReference type="AlphaFoldDB" id="A0A841PQQ7"/>
<comment type="caution">
    <text evidence="4">The sequence shown here is derived from an EMBL/GenBank/DDBJ whole genome shotgun (WGS) entry which is preliminary data.</text>
</comment>
<dbReference type="GO" id="GO:0046872">
    <property type="term" value="F:metal ion binding"/>
    <property type="evidence" value="ECO:0007669"/>
    <property type="project" value="UniProtKB-KW"/>
</dbReference>
<organism evidence="4 5">
    <name type="scientific">Geomicrobium halophilum</name>
    <dbReference type="NCBI Taxonomy" id="549000"/>
    <lineage>
        <taxon>Bacteria</taxon>
        <taxon>Bacillati</taxon>
        <taxon>Bacillota</taxon>
        <taxon>Bacilli</taxon>
        <taxon>Bacillales</taxon>
        <taxon>Geomicrobium</taxon>
    </lineage>
</organism>
<dbReference type="PANTHER" id="PTHR18901">
    <property type="entry name" value="2-DEOXYGLUCOSE-6-PHOSPHATE PHOSPHATASE 2"/>
    <property type="match status" value="1"/>
</dbReference>
<name>A0A841PQQ7_9BACL</name>
<dbReference type="InterPro" id="IPR023214">
    <property type="entry name" value="HAD_sf"/>
</dbReference>
<dbReference type="InterPro" id="IPR006439">
    <property type="entry name" value="HAD-SF_hydro_IA"/>
</dbReference>
<evidence type="ECO:0000256" key="3">
    <source>
        <dbReference type="ARBA" id="ARBA00022801"/>
    </source>
</evidence>
<protein>
    <submittedName>
        <fullName evidence="4">HAD superfamily hydrolase (TIGR01509 family)</fullName>
    </submittedName>
</protein>
<evidence type="ECO:0000313" key="5">
    <source>
        <dbReference type="Proteomes" id="UP000568839"/>
    </source>
</evidence>